<feature type="active site" evidence="1">
    <location>
        <position position="171"/>
    </location>
</feature>
<evidence type="ECO:0000313" key="3">
    <source>
        <dbReference type="Proteomes" id="UP000311919"/>
    </source>
</evidence>
<sequence length="337" mass="39079">MSKVTPLTNKNGFPIDSDTWKSMFELCLKRNVNFRKQIKDLYESFDNHVTSNIYFPVFRINVIGEPEKVLEDVQNYMNKLGYNYTGMQFFPINRSASMIRLGEVVRIMMQAALPIKCLEATILAIFLTQGQKYFKRFTISFVSEFNGNIFRHVVLGIYSSSSGLFGALGLSRRENLMYKPLKFPSLSLLINNYMEAYHSHHHKLIRVKIGLPIPHQPRMLEKIRWKGTVIPFNKGYSTKEINNMLDHYSRFLRGLTDVINKKNLPNISADSFKTTKKQQQDLPYGKVTRLGMLPKQSDNRTSLLSNLNKWRSVTNLPVNTSKLQKNQMSTNSYQIRI</sequence>
<dbReference type="OrthoDB" id="9974232at2759"/>
<gene>
    <name evidence="2" type="ORF">EWB00_000639</name>
</gene>
<keyword evidence="3" id="KW-1185">Reference proteome</keyword>
<reference evidence="2 3" key="1">
    <citation type="submission" date="2019-03" db="EMBL/GenBank/DDBJ databases">
        <title>An improved genome assembly of the fluke Schistosoma japonicum.</title>
        <authorList>
            <person name="Hu W."/>
            <person name="Luo F."/>
            <person name="Yin M."/>
            <person name="Mo X."/>
            <person name="Sun C."/>
            <person name="Wu Q."/>
            <person name="Zhu B."/>
            <person name="Xiang M."/>
            <person name="Wang J."/>
            <person name="Wang Y."/>
            <person name="Zhang T."/>
            <person name="Xu B."/>
            <person name="Zheng H."/>
            <person name="Feng Z."/>
        </authorList>
    </citation>
    <scope>NUCLEOTIDE SEQUENCE [LARGE SCALE GENOMIC DNA]</scope>
    <source>
        <strain evidence="2">HuSjv2</strain>
        <tissue evidence="2">Worms</tissue>
    </source>
</reference>
<proteinExistence type="predicted"/>
<dbReference type="GO" id="GO:0005737">
    <property type="term" value="C:cytoplasm"/>
    <property type="evidence" value="ECO:0007669"/>
    <property type="project" value="InterPro"/>
</dbReference>
<name>A0A4Z2DI83_SCHJA</name>
<evidence type="ECO:0000256" key="1">
    <source>
        <dbReference type="PIRSR" id="PIRSR628131-1"/>
    </source>
</evidence>
<dbReference type="InterPro" id="IPR028131">
    <property type="entry name" value="VASH1"/>
</dbReference>
<protein>
    <submittedName>
        <fullName evidence="2">Vasohibin-2 isoform 1</fullName>
    </submittedName>
</protein>
<dbReference type="Pfam" id="PF14822">
    <property type="entry name" value="Vasohibin"/>
    <property type="match status" value="1"/>
</dbReference>
<dbReference type="AlphaFoldDB" id="A0A4Z2DI83"/>
<accession>A0A4Z2DI83</accession>
<feature type="active site" evidence="1">
    <location>
        <position position="152"/>
    </location>
</feature>
<dbReference type="STRING" id="6182.A0A4Z2DI83"/>
<evidence type="ECO:0000313" key="2">
    <source>
        <dbReference type="EMBL" id="TNN16211.1"/>
    </source>
</evidence>
<dbReference type="PANTHER" id="PTHR15750">
    <property type="entry name" value="VASOHIBIN-1-LIKE ISOFORM X2"/>
    <property type="match status" value="1"/>
</dbReference>
<dbReference type="PANTHER" id="PTHR15750:SF2">
    <property type="entry name" value="VASOHIBIN"/>
    <property type="match status" value="1"/>
</dbReference>
<organism evidence="2 3">
    <name type="scientific">Schistosoma japonicum</name>
    <name type="common">Blood fluke</name>
    <dbReference type="NCBI Taxonomy" id="6182"/>
    <lineage>
        <taxon>Eukaryota</taxon>
        <taxon>Metazoa</taxon>
        <taxon>Spiralia</taxon>
        <taxon>Lophotrochozoa</taxon>
        <taxon>Platyhelminthes</taxon>
        <taxon>Trematoda</taxon>
        <taxon>Digenea</taxon>
        <taxon>Strigeidida</taxon>
        <taxon>Schistosomatoidea</taxon>
        <taxon>Schistosomatidae</taxon>
        <taxon>Schistosoma</taxon>
    </lineage>
</organism>
<dbReference type="EMBL" id="SKCS01000124">
    <property type="protein sequence ID" value="TNN16211.1"/>
    <property type="molecule type" value="Genomic_DNA"/>
</dbReference>
<dbReference type="Proteomes" id="UP000311919">
    <property type="component" value="Unassembled WGS sequence"/>
</dbReference>
<feature type="active site" evidence="1">
    <location>
        <position position="117"/>
    </location>
</feature>
<comment type="caution">
    <text evidence="2">The sequence shown here is derived from an EMBL/GenBank/DDBJ whole genome shotgun (WGS) entry which is preliminary data.</text>
</comment>